<dbReference type="SUPFAM" id="SSF64263">
    <property type="entry name" value="Prokaryotic ribosomal protein L17"/>
    <property type="match status" value="1"/>
</dbReference>
<dbReference type="NCBIfam" id="TIGR00059">
    <property type="entry name" value="L17"/>
    <property type="match status" value="1"/>
</dbReference>
<dbReference type="EMBL" id="MGIO01000022">
    <property type="protein sequence ID" value="OGM89609.1"/>
    <property type="molecule type" value="Genomic_DNA"/>
</dbReference>
<proteinExistence type="inferred from homology"/>
<reference evidence="7 8" key="1">
    <citation type="journal article" date="2016" name="Nat. Commun.">
        <title>Thousands of microbial genomes shed light on interconnected biogeochemical processes in an aquifer system.</title>
        <authorList>
            <person name="Anantharaman K."/>
            <person name="Brown C.T."/>
            <person name="Hug L.A."/>
            <person name="Sharon I."/>
            <person name="Castelle C.J."/>
            <person name="Probst A.J."/>
            <person name="Thomas B.C."/>
            <person name="Singh A."/>
            <person name="Wilkins M.J."/>
            <person name="Karaoz U."/>
            <person name="Brodie E.L."/>
            <person name="Williams K.H."/>
            <person name="Hubbard S.S."/>
            <person name="Banfield J.F."/>
        </authorList>
    </citation>
    <scope>NUCLEOTIDE SEQUENCE [LARGE SCALE GENOMIC DNA]</scope>
</reference>
<dbReference type="Proteomes" id="UP000182002">
    <property type="component" value="Unassembled WGS sequence"/>
</dbReference>
<dbReference type="GO" id="GO:0022625">
    <property type="term" value="C:cytosolic large ribosomal subunit"/>
    <property type="evidence" value="ECO:0007669"/>
    <property type="project" value="TreeGrafter"/>
</dbReference>
<comment type="similarity">
    <text evidence="1 5">Belongs to the bacterial ribosomal protein bL17 family.</text>
</comment>
<accession>A0A1F8DNR0</accession>
<dbReference type="Gene3D" id="3.90.1030.10">
    <property type="entry name" value="Ribosomal protein L17"/>
    <property type="match status" value="1"/>
</dbReference>
<evidence type="ECO:0000313" key="8">
    <source>
        <dbReference type="Proteomes" id="UP000182002"/>
    </source>
</evidence>
<dbReference type="PANTHER" id="PTHR14413">
    <property type="entry name" value="RIBOSOMAL PROTEIN L17"/>
    <property type="match status" value="1"/>
</dbReference>
<evidence type="ECO:0000256" key="5">
    <source>
        <dbReference type="RuleBase" id="RU000660"/>
    </source>
</evidence>
<dbReference type="AlphaFoldDB" id="A0A1F8DNR0"/>
<evidence type="ECO:0000256" key="6">
    <source>
        <dbReference type="RuleBase" id="RU000661"/>
    </source>
</evidence>
<dbReference type="Pfam" id="PF01196">
    <property type="entry name" value="Ribosomal_L17"/>
    <property type="match status" value="1"/>
</dbReference>
<dbReference type="GO" id="GO:0003735">
    <property type="term" value="F:structural constituent of ribosome"/>
    <property type="evidence" value="ECO:0007669"/>
    <property type="project" value="InterPro"/>
</dbReference>
<evidence type="ECO:0000256" key="3">
    <source>
        <dbReference type="ARBA" id="ARBA00023274"/>
    </source>
</evidence>
<protein>
    <recommendedName>
        <fullName evidence="4 6">50S ribosomal protein L17</fullName>
    </recommendedName>
</protein>
<dbReference type="PANTHER" id="PTHR14413:SF16">
    <property type="entry name" value="LARGE RIBOSOMAL SUBUNIT PROTEIN BL17M"/>
    <property type="match status" value="1"/>
</dbReference>
<gene>
    <name evidence="7" type="ORF">A3J77_00525</name>
</gene>
<evidence type="ECO:0000256" key="4">
    <source>
        <dbReference type="ARBA" id="ARBA00035494"/>
    </source>
</evidence>
<keyword evidence="3 5" id="KW-0687">Ribonucleoprotein</keyword>
<keyword evidence="2 5" id="KW-0689">Ribosomal protein</keyword>
<evidence type="ECO:0000313" key="7">
    <source>
        <dbReference type="EMBL" id="OGM89609.1"/>
    </source>
</evidence>
<sequence length="116" mass="13401">MKHLSGGRKFHRKKGQRKALFKSLADNFILKEKMETTEAKAKETRSRVEKLITLGKKQNLASFRILMSRLNKKAAEKVYFELAPRYKDRKGGFARITKSAVQRKKDGAKMAIIEFV</sequence>
<dbReference type="InterPro" id="IPR000456">
    <property type="entry name" value="Ribosomal_bL17"/>
</dbReference>
<name>A0A1F8DNR0_9BACT</name>
<comment type="caution">
    <text evidence="7">The sequence shown here is derived from an EMBL/GenBank/DDBJ whole genome shotgun (WGS) entry which is preliminary data.</text>
</comment>
<dbReference type="InterPro" id="IPR036373">
    <property type="entry name" value="Ribosomal_bL17_sf"/>
</dbReference>
<evidence type="ECO:0000256" key="1">
    <source>
        <dbReference type="ARBA" id="ARBA00008777"/>
    </source>
</evidence>
<organism evidence="7 8">
    <name type="scientific">Candidatus Wolfebacteria bacterium RBG_13_41_7</name>
    <dbReference type="NCBI Taxonomy" id="1802554"/>
    <lineage>
        <taxon>Bacteria</taxon>
        <taxon>Candidatus Wolfeibacteriota</taxon>
    </lineage>
</organism>
<evidence type="ECO:0000256" key="2">
    <source>
        <dbReference type="ARBA" id="ARBA00022980"/>
    </source>
</evidence>
<dbReference type="GO" id="GO:0006412">
    <property type="term" value="P:translation"/>
    <property type="evidence" value="ECO:0007669"/>
    <property type="project" value="InterPro"/>
</dbReference>